<dbReference type="Proteomes" id="UP000799771">
    <property type="component" value="Unassembled WGS sequence"/>
</dbReference>
<dbReference type="EMBL" id="ML977497">
    <property type="protein sequence ID" value="KAF2134818.1"/>
    <property type="molecule type" value="Genomic_DNA"/>
</dbReference>
<dbReference type="PANTHER" id="PTHR37285">
    <property type="entry name" value="SPORE WALL MATURATION PROTEIN DIT1"/>
    <property type="match status" value="1"/>
</dbReference>
<dbReference type="OrthoDB" id="429813at2759"/>
<dbReference type="AlphaFoldDB" id="A0A6A6AUE7"/>
<dbReference type="InterPro" id="IPR007817">
    <property type="entry name" value="Isocyanide_synthase_DIT1"/>
</dbReference>
<reference evidence="2" key="1">
    <citation type="journal article" date="2020" name="Stud. Mycol.">
        <title>101 Dothideomycetes genomes: a test case for predicting lifestyles and emergence of pathogens.</title>
        <authorList>
            <person name="Haridas S."/>
            <person name="Albert R."/>
            <person name="Binder M."/>
            <person name="Bloem J."/>
            <person name="Labutti K."/>
            <person name="Salamov A."/>
            <person name="Andreopoulos B."/>
            <person name="Baker S."/>
            <person name="Barry K."/>
            <person name="Bills G."/>
            <person name="Bluhm B."/>
            <person name="Cannon C."/>
            <person name="Castanera R."/>
            <person name="Culley D."/>
            <person name="Daum C."/>
            <person name="Ezra D."/>
            <person name="Gonzalez J."/>
            <person name="Henrissat B."/>
            <person name="Kuo A."/>
            <person name="Liang C."/>
            <person name="Lipzen A."/>
            <person name="Lutzoni F."/>
            <person name="Magnuson J."/>
            <person name="Mondo S."/>
            <person name="Nolan M."/>
            <person name="Ohm R."/>
            <person name="Pangilinan J."/>
            <person name="Park H.-J."/>
            <person name="Ramirez L."/>
            <person name="Alfaro M."/>
            <person name="Sun H."/>
            <person name="Tritt A."/>
            <person name="Yoshinaga Y."/>
            <person name="Zwiers L.-H."/>
            <person name="Turgeon B."/>
            <person name="Goodwin S."/>
            <person name="Spatafora J."/>
            <person name="Crous P."/>
            <person name="Grigoriev I."/>
        </authorList>
    </citation>
    <scope>NUCLEOTIDE SEQUENCE</scope>
    <source>
        <strain evidence="2">CBS 119687</strain>
    </source>
</reference>
<evidence type="ECO:0000313" key="2">
    <source>
        <dbReference type="EMBL" id="KAF2134818.1"/>
    </source>
</evidence>
<keyword evidence="3" id="KW-1185">Reference proteome</keyword>
<name>A0A6A6AUE7_9PLEO</name>
<gene>
    <name evidence="2" type="ORF">P153DRAFT_352752</name>
</gene>
<organism evidence="2 3">
    <name type="scientific">Dothidotthia symphoricarpi CBS 119687</name>
    <dbReference type="NCBI Taxonomy" id="1392245"/>
    <lineage>
        <taxon>Eukaryota</taxon>
        <taxon>Fungi</taxon>
        <taxon>Dikarya</taxon>
        <taxon>Ascomycota</taxon>
        <taxon>Pezizomycotina</taxon>
        <taxon>Dothideomycetes</taxon>
        <taxon>Pleosporomycetidae</taxon>
        <taxon>Pleosporales</taxon>
        <taxon>Dothidotthiaceae</taxon>
        <taxon>Dothidotthia</taxon>
    </lineage>
</organism>
<proteinExistence type="predicted"/>
<dbReference type="GeneID" id="54406829"/>
<sequence>MPPLNKGVATYHCIQGMYWRNTAGELLALEGNNSKPLPEVWSQLSEVIRSAAEGSWSRLQLPSGKEIKTLQIIADIPNLSNIRNNFPPSYQKEDLFTTTAEIMHDNGLILGMLTSRPKSLATNGFSIWSERFILLETEFQPFATISDASTPWAIKERDICNTIAEIFERKLKNLSKDDQWEVCGRQSFLNRVYGYVEKNLPIQLALPAFPCKSPNPNKVGGIMPDLAEHIAMDVLHDFVKEVNAVYEPGATMWVINDGHVFSDCIGVDDEMIDTYDACMAAIYAQRFPEDIGPVPSIKFKGLKNIFAADHDGFQGLSKMLSGSHKMPHPVKTQLTGDAELCRKLMLGIGGPDRAYIRSLIEQQEPDALQLYRGQTRFMLEDLADIPSVKSLSGKQKKKTAALVAEEMMSRNQAYSNLTELLLPNYVRLSIHAHNNKGPKFAIRLLPKHMVRAIDDLENRFEPVPAYEFQIPTPWHNCCIKVEGDDLIYLARSQVAKKALAGSDFVGSWVDGADGSYYSLKRTSGPATTQAPIDLPKLAIPKLTRVGTQKVTVMDDKKRSIVLVTPIMEEMQSPVIICSPMVGKKNPIVVNAGQDGQRPIVISGSKKNFNMVRSPTLGLQRTKTSVAVMGEKQSPTVTVSPLKRQDTHFVQASEKNKLRFLVPMATFLRSMRSSQNAPEPASPQLASPLEVKA</sequence>
<evidence type="ECO:0000256" key="1">
    <source>
        <dbReference type="SAM" id="MobiDB-lite"/>
    </source>
</evidence>
<evidence type="ECO:0008006" key="4">
    <source>
        <dbReference type="Google" id="ProtNLM"/>
    </source>
</evidence>
<dbReference type="PANTHER" id="PTHR37285:SF5">
    <property type="entry name" value="SPORE WALL MATURATION PROTEIN DIT1"/>
    <property type="match status" value="1"/>
</dbReference>
<dbReference type="Pfam" id="PF05141">
    <property type="entry name" value="DIT1_PvcA"/>
    <property type="match status" value="1"/>
</dbReference>
<dbReference type="RefSeq" id="XP_033529205.1">
    <property type="nucleotide sequence ID" value="XM_033666397.1"/>
</dbReference>
<feature type="region of interest" description="Disordered" evidence="1">
    <location>
        <begin position="671"/>
        <end position="692"/>
    </location>
</feature>
<accession>A0A6A6AUE7</accession>
<evidence type="ECO:0000313" key="3">
    <source>
        <dbReference type="Proteomes" id="UP000799771"/>
    </source>
</evidence>
<protein>
    <recommendedName>
        <fullName evidence="4">Pyoverdine/dityrosine biosynthesis protein</fullName>
    </recommendedName>
</protein>